<keyword evidence="2" id="KW-0597">Phosphoprotein</keyword>
<dbReference type="InterPro" id="IPR042099">
    <property type="entry name" value="ANL_N_sf"/>
</dbReference>
<accession>A0A560IC26</accession>
<dbReference type="PROSITE" id="PS00012">
    <property type="entry name" value="PHOSPHOPANTETHEINE"/>
    <property type="match status" value="1"/>
</dbReference>
<dbReference type="PROSITE" id="PS50075">
    <property type="entry name" value="CARRIER"/>
    <property type="match status" value="1"/>
</dbReference>
<dbReference type="Gene3D" id="3.40.50.12780">
    <property type="entry name" value="N-terminal domain of ligase-like"/>
    <property type="match status" value="1"/>
</dbReference>
<evidence type="ECO:0000256" key="1">
    <source>
        <dbReference type="ARBA" id="ARBA00022450"/>
    </source>
</evidence>
<evidence type="ECO:0000313" key="6">
    <source>
        <dbReference type="Proteomes" id="UP000318050"/>
    </source>
</evidence>
<dbReference type="InterPro" id="IPR000873">
    <property type="entry name" value="AMP-dep_synth/lig_dom"/>
</dbReference>
<dbReference type="Proteomes" id="UP000318050">
    <property type="component" value="Unassembled WGS sequence"/>
</dbReference>
<dbReference type="SUPFAM" id="SSF47336">
    <property type="entry name" value="ACP-like"/>
    <property type="match status" value="1"/>
</dbReference>
<dbReference type="PROSITE" id="PS00455">
    <property type="entry name" value="AMP_BINDING"/>
    <property type="match status" value="1"/>
</dbReference>
<dbReference type="EMBL" id="VITT01000010">
    <property type="protein sequence ID" value="TWB56602.1"/>
    <property type="molecule type" value="Genomic_DNA"/>
</dbReference>
<dbReference type="PANTHER" id="PTHR45527">
    <property type="entry name" value="NONRIBOSOMAL PEPTIDE SYNTHETASE"/>
    <property type="match status" value="1"/>
</dbReference>
<keyword evidence="1" id="KW-0596">Phosphopantetheine</keyword>
<dbReference type="GO" id="GO:0043041">
    <property type="term" value="P:amino acid activation for nonribosomal peptide biosynthetic process"/>
    <property type="evidence" value="ECO:0007669"/>
    <property type="project" value="TreeGrafter"/>
</dbReference>
<dbReference type="InterPro" id="IPR036736">
    <property type="entry name" value="ACP-like_sf"/>
</dbReference>
<sequence>MTTPPPLLDESARQAHAALDRRQEAIAAPGVVDLLLRWSGDQPAAPALSDGEAVLSYADLRRRVDHLARHLRRDGVTAERRVALVMPRGAPMVLALWAVLRAGGAYVPIDPAWPEARREATLAAAQPHRVMMAADVTRLLGLPAPDTALPLPDGQDAAYVIFTSGSTGTPKGVVVEHAQLAAYVAGVTQALDLAGNRRFALSSTVAADLGNTTLFGATAVGGCLVVADDAAMTDGAAFARFIAGQDIDCLKIVPSHLAALLDTATPRLPRTLVLGGERAAATLLSTIRALDSGVRVFNHYGPTETTVGVMVHALDAGGAIPDGLPLDRVLAGSVVRLLDAAGHPVPLGAVGEVHIGGAQVSRGYLDRPDDPAFIDDPLVPGQRLYRTGDLARLLPGGGLRLAGRVDDQVKVRGFRVDPAEVEAAALAQPGVRQAAVRPWGEGADLRLVLYVTGAGDIDALRAALKQRLPDAFVPAQVVVLPALPRLGNGKVDRSSLPPPDAAPATAPETAGDPLEDMVARLVATLLERDAVGRTDNLFDLGFHSLLVIKLVARLRRRLGIEIAPALVFDHPTVAAVADQLRTLGADPDAARQAVA</sequence>
<dbReference type="InterPro" id="IPR009081">
    <property type="entry name" value="PP-bd_ACP"/>
</dbReference>
<dbReference type="OrthoDB" id="9770470at2"/>
<dbReference type="SMART" id="SM00823">
    <property type="entry name" value="PKS_PP"/>
    <property type="match status" value="1"/>
</dbReference>
<evidence type="ECO:0000259" key="4">
    <source>
        <dbReference type="PROSITE" id="PS50075"/>
    </source>
</evidence>
<feature type="compositionally biased region" description="Low complexity" evidence="3">
    <location>
        <begin position="502"/>
        <end position="511"/>
    </location>
</feature>
<dbReference type="InterPro" id="IPR025110">
    <property type="entry name" value="AMP-bd_C"/>
</dbReference>
<dbReference type="InterPro" id="IPR045851">
    <property type="entry name" value="AMP-bd_C_sf"/>
</dbReference>
<reference evidence="5 6" key="1">
    <citation type="submission" date="2019-06" db="EMBL/GenBank/DDBJ databases">
        <title>Genomic Encyclopedia of Type Strains, Phase IV (KMG-V): Genome sequencing to study the core and pangenomes of soil and plant-associated prokaryotes.</title>
        <authorList>
            <person name="Whitman W."/>
        </authorList>
    </citation>
    <scope>NUCLEOTIDE SEQUENCE [LARGE SCALE GENOMIC DNA]</scope>
    <source>
        <strain evidence="5 6">BR 11140</strain>
    </source>
</reference>
<name>A0A560IC26_9PROT</name>
<dbReference type="GO" id="GO:0005737">
    <property type="term" value="C:cytoplasm"/>
    <property type="evidence" value="ECO:0007669"/>
    <property type="project" value="TreeGrafter"/>
</dbReference>
<organism evidence="5 6">
    <name type="scientific">Nitrospirillum amazonense</name>
    <dbReference type="NCBI Taxonomy" id="28077"/>
    <lineage>
        <taxon>Bacteria</taxon>
        <taxon>Pseudomonadati</taxon>
        <taxon>Pseudomonadota</taxon>
        <taxon>Alphaproteobacteria</taxon>
        <taxon>Rhodospirillales</taxon>
        <taxon>Azospirillaceae</taxon>
        <taxon>Nitrospirillum</taxon>
    </lineage>
</organism>
<gene>
    <name evidence="5" type="ORF">FBZ92_11022</name>
</gene>
<dbReference type="SUPFAM" id="SSF56801">
    <property type="entry name" value="Acetyl-CoA synthetase-like"/>
    <property type="match status" value="1"/>
</dbReference>
<evidence type="ECO:0000256" key="3">
    <source>
        <dbReference type="SAM" id="MobiDB-lite"/>
    </source>
</evidence>
<dbReference type="Pfam" id="PF00501">
    <property type="entry name" value="AMP-binding"/>
    <property type="match status" value="1"/>
</dbReference>
<dbReference type="Gene3D" id="3.30.300.30">
    <property type="match status" value="1"/>
</dbReference>
<dbReference type="Gene3D" id="1.10.1200.10">
    <property type="entry name" value="ACP-like"/>
    <property type="match status" value="1"/>
</dbReference>
<feature type="region of interest" description="Disordered" evidence="3">
    <location>
        <begin position="489"/>
        <end position="511"/>
    </location>
</feature>
<dbReference type="InterPro" id="IPR020806">
    <property type="entry name" value="PKS_PP-bd"/>
</dbReference>
<dbReference type="InterPro" id="IPR020845">
    <property type="entry name" value="AMP-binding_CS"/>
</dbReference>
<feature type="domain" description="Carrier" evidence="4">
    <location>
        <begin position="509"/>
        <end position="584"/>
    </location>
</feature>
<evidence type="ECO:0000256" key="2">
    <source>
        <dbReference type="ARBA" id="ARBA00022553"/>
    </source>
</evidence>
<dbReference type="GO" id="GO:0031177">
    <property type="term" value="F:phosphopantetheine binding"/>
    <property type="evidence" value="ECO:0007669"/>
    <property type="project" value="InterPro"/>
</dbReference>
<protein>
    <submittedName>
        <fullName evidence="5">Amino acid adenylation domain-containing protein</fullName>
    </submittedName>
</protein>
<dbReference type="AlphaFoldDB" id="A0A560IC26"/>
<proteinExistence type="predicted"/>
<evidence type="ECO:0000313" key="5">
    <source>
        <dbReference type="EMBL" id="TWB56602.1"/>
    </source>
</evidence>
<comment type="caution">
    <text evidence="5">The sequence shown here is derived from an EMBL/GenBank/DDBJ whole genome shotgun (WGS) entry which is preliminary data.</text>
</comment>
<dbReference type="PANTHER" id="PTHR45527:SF1">
    <property type="entry name" value="FATTY ACID SYNTHASE"/>
    <property type="match status" value="1"/>
</dbReference>
<dbReference type="InterPro" id="IPR006162">
    <property type="entry name" value="Ppantetheine_attach_site"/>
</dbReference>
<dbReference type="Pfam" id="PF00550">
    <property type="entry name" value="PP-binding"/>
    <property type="match status" value="1"/>
</dbReference>
<dbReference type="NCBIfam" id="TIGR01733">
    <property type="entry name" value="AA-adenyl-dom"/>
    <property type="match status" value="1"/>
</dbReference>
<dbReference type="GO" id="GO:0044550">
    <property type="term" value="P:secondary metabolite biosynthetic process"/>
    <property type="evidence" value="ECO:0007669"/>
    <property type="project" value="TreeGrafter"/>
</dbReference>
<dbReference type="Pfam" id="PF13193">
    <property type="entry name" value="AMP-binding_C"/>
    <property type="match status" value="1"/>
</dbReference>
<dbReference type="InterPro" id="IPR010071">
    <property type="entry name" value="AA_adenyl_dom"/>
</dbReference>
<dbReference type="CDD" id="cd05930">
    <property type="entry name" value="A_NRPS"/>
    <property type="match status" value="1"/>
</dbReference>